<protein>
    <recommendedName>
        <fullName evidence="3">Superoxide dismutase</fullName>
    </recommendedName>
</protein>
<feature type="compositionally biased region" description="Low complexity" evidence="1">
    <location>
        <begin position="83"/>
        <end position="95"/>
    </location>
</feature>
<dbReference type="AlphaFoldDB" id="A0A6J4VRQ5"/>
<organism evidence="2">
    <name type="scientific">uncultured Thermomicrobiales bacterium</name>
    <dbReference type="NCBI Taxonomy" id="1645740"/>
    <lineage>
        <taxon>Bacteria</taxon>
        <taxon>Pseudomonadati</taxon>
        <taxon>Thermomicrobiota</taxon>
        <taxon>Thermomicrobia</taxon>
        <taxon>Thermomicrobiales</taxon>
        <taxon>environmental samples</taxon>
    </lineage>
</organism>
<evidence type="ECO:0000313" key="2">
    <source>
        <dbReference type="EMBL" id="CAA9581298.1"/>
    </source>
</evidence>
<feature type="region of interest" description="Disordered" evidence="1">
    <location>
        <begin position="1"/>
        <end position="50"/>
    </location>
</feature>
<accession>A0A6J4VRQ5</accession>
<reference evidence="2" key="1">
    <citation type="submission" date="2020-02" db="EMBL/GenBank/DDBJ databases">
        <authorList>
            <person name="Meier V. D."/>
        </authorList>
    </citation>
    <scope>NUCLEOTIDE SEQUENCE</scope>
    <source>
        <strain evidence="2">AVDCRST_MAG19</strain>
    </source>
</reference>
<dbReference type="InterPro" id="IPR053224">
    <property type="entry name" value="Sensory_adhesion_molecule"/>
</dbReference>
<sequence length="387" mass="40724">MAEDARSASTDCPARHDHRRGSAWPGFRRDPRTATKRSARGSTRQGGRQPSAASVALALCILLGVGQTGVSSAPEASAFRQDATATTAETTRETTSPTIAFALPGGRVFPEGVACDPASGNFFVGSTEDGTVFRGNVRSGATGAEVFLPPGADGRDAVTGLKVDGRGRLFVAGRRTGRAFVYDATSGRLIKALRTPPSERTLINDVAVTDDAAYFTDSFRPTLFRVPLTADEVGEMEPWLDLTGTPIAYGTGFNLNGIAATPDGRFLLTVHYDAGDLYRIDTRTREVTRVDLGSRNGTLTTGDGILLDDRALYVVRGGPGEIVPVHLSADLTRGEVGEAFSHPSFRAPTTIAACGDGRLLVVNSQLNMEGGGGLPKLPFTVSSIPIP</sequence>
<evidence type="ECO:0000256" key="1">
    <source>
        <dbReference type="SAM" id="MobiDB-lite"/>
    </source>
</evidence>
<name>A0A6J4VRQ5_9BACT</name>
<proteinExistence type="predicted"/>
<dbReference type="EMBL" id="CADCWL010000222">
    <property type="protein sequence ID" value="CAA9581298.1"/>
    <property type="molecule type" value="Genomic_DNA"/>
</dbReference>
<dbReference type="PANTHER" id="PTHR31460:SF3">
    <property type="entry name" value="MESOCENTIN"/>
    <property type="match status" value="1"/>
</dbReference>
<evidence type="ECO:0008006" key="3">
    <source>
        <dbReference type="Google" id="ProtNLM"/>
    </source>
</evidence>
<dbReference type="InterPro" id="IPR015943">
    <property type="entry name" value="WD40/YVTN_repeat-like_dom_sf"/>
</dbReference>
<dbReference type="Gene3D" id="2.130.10.10">
    <property type="entry name" value="YVTN repeat-like/Quinoprotein amine dehydrogenase"/>
    <property type="match status" value="2"/>
</dbReference>
<feature type="compositionally biased region" description="Polar residues" evidence="1">
    <location>
        <begin position="40"/>
        <end position="50"/>
    </location>
</feature>
<feature type="region of interest" description="Disordered" evidence="1">
    <location>
        <begin position="72"/>
        <end position="95"/>
    </location>
</feature>
<dbReference type="PANTHER" id="PTHR31460">
    <property type="match status" value="1"/>
</dbReference>
<gene>
    <name evidence="2" type="ORF">AVDCRST_MAG19-3969</name>
</gene>
<dbReference type="SUPFAM" id="SSF63829">
    <property type="entry name" value="Calcium-dependent phosphotriesterase"/>
    <property type="match status" value="1"/>
</dbReference>